<feature type="compositionally biased region" description="Low complexity" evidence="1">
    <location>
        <begin position="81"/>
        <end position="94"/>
    </location>
</feature>
<evidence type="ECO:0000313" key="2">
    <source>
        <dbReference type="EMBL" id="CAN82477.1"/>
    </source>
</evidence>
<feature type="compositionally biased region" description="Polar residues" evidence="1">
    <location>
        <begin position="149"/>
        <end position="158"/>
    </location>
</feature>
<reference evidence="2" key="1">
    <citation type="journal article" date="2007" name="PLoS ONE">
        <title>The first genome sequence of an elite grapevine cultivar (Pinot noir Vitis vinifera L.): coping with a highly heterozygous genome.</title>
        <authorList>
            <person name="Velasco R."/>
            <person name="Zharkikh A."/>
            <person name="Troggio M."/>
            <person name="Cartwright D.A."/>
            <person name="Cestaro A."/>
            <person name="Pruss D."/>
            <person name="Pindo M."/>
            <person name="FitzGerald L.M."/>
            <person name="Vezzulli S."/>
            <person name="Reid J."/>
            <person name="Malacarne G."/>
            <person name="Iliev D."/>
            <person name="Coppola G."/>
            <person name="Wardell B."/>
            <person name="Micheletti D."/>
            <person name="Macalma T."/>
            <person name="Facci M."/>
            <person name="Mitchell J.T."/>
            <person name="Perazzolli M."/>
            <person name="Eldredge G."/>
            <person name="Gatto P."/>
            <person name="Oyzerski R."/>
            <person name="Moretto M."/>
            <person name="Gutin N."/>
            <person name="Stefanini M."/>
            <person name="Chen Y."/>
            <person name="Segala C."/>
            <person name="Davenport C."/>
            <person name="Dematte L."/>
            <person name="Mraz A."/>
            <person name="Battilana J."/>
            <person name="Stormo K."/>
            <person name="Costa F."/>
            <person name="Tao Q."/>
            <person name="Si-Ammour A."/>
            <person name="Harkins T."/>
            <person name="Lackey A."/>
            <person name="Perbost C."/>
            <person name="Taillon B."/>
            <person name="Stella A."/>
            <person name="Solovyev V."/>
            <person name="Fawcett J.A."/>
            <person name="Sterck L."/>
            <person name="Vandepoele K."/>
            <person name="Grando S.M."/>
            <person name="Toppo S."/>
            <person name="Moser C."/>
            <person name="Lanchbury J."/>
            <person name="Bogden R."/>
            <person name="Skolnick M."/>
            <person name="Sgaramella V."/>
            <person name="Bhatnagar S.K."/>
            <person name="Fontana P."/>
            <person name="Gutin A."/>
            <person name="Van de Peer Y."/>
            <person name="Salamini F."/>
            <person name="Viola R."/>
        </authorList>
    </citation>
    <scope>NUCLEOTIDE SEQUENCE</scope>
</reference>
<organism evidence="2">
    <name type="scientific">Vitis vinifera</name>
    <name type="common">Grape</name>
    <dbReference type="NCBI Taxonomy" id="29760"/>
    <lineage>
        <taxon>Eukaryota</taxon>
        <taxon>Viridiplantae</taxon>
        <taxon>Streptophyta</taxon>
        <taxon>Embryophyta</taxon>
        <taxon>Tracheophyta</taxon>
        <taxon>Spermatophyta</taxon>
        <taxon>Magnoliopsida</taxon>
        <taxon>eudicotyledons</taxon>
        <taxon>Gunneridae</taxon>
        <taxon>Pentapetalae</taxon>
        <taxon>rosids</taxon>
        <taxon>Vitales</taxon>
        <taxon>Vitaceae</taxon>
        <taxon>Viteae</taxon>
        <taxon>Vitis</taxon>
    </lineage>
</organism>
<evidence type="ECO:0000256" key="1">
    <source>
        <dbReference type="SAM" id="MobiDB-lite"/>
    </source>
</evidence>
<sequence>MKELEPLEADHTKLKANFVGCEITRGWLRNQPLAAKWCPSHALYAPSEHGPEARLSFSNTAQTRGALPTPSMRRTTRQRASSPQVPSDSPSQVVEALRIPYSEGEEATGPSSPTSQHRYEMRRPPTILGATTSRSESSVRRPPAKRARTLSQGQSSRASEPPADSKLPSNMSLESIIRRPMGTALPIKGNSDCRARPFHSELYVD</sequence>
<dbReference type="EMBL" id="AM432386">
    <property type="protein sequence ID" value="CAN82477.1"/>
    <property type="molecule type" value="Genomic_DNA"/>
</dbReference>
<protein>
    <submittedName>
        <fullName evidence="2">Uncharacterized protein</fullName>
    </submittedName>
</protein>
<name>A5AQQ2_VITVI</name>
<proteinExistence type="predicted"/>
<feature type="region of interest" description="Disordered" evidence="1">
    <location>
        <begin position="59"/>
        <end position="205"/>
    </location>
</feature>
<gene>
    <name evidence="2" type="ORF">VITISV_043186</name>
</gene>
<accession>A5AQQ2</accession>
<dbReference type="AlphaFoldDB" id="A5AQQ2"/>